<dbReference type="InterPro" id="IPR000683">
    <property type="entry name" value="Gfo/Idh/MocA-like_OxRdtase_N"/>
</dbReference>
<keyword evidence="4" id="KW-1185">Reference proteome</keyword>
<dbReference type="GO" id="GO:0000166">
    <property type="term" value="F:nucleotide binding"/>
    <property type="evidence" value="ECO:0007669"/>
    <property type="project" value="InterPro"/>
</dbReference>
<evidence type="ECO:0000259" key="2">
    <source>
        <dbReference type="Pfam" id="PF22725"/>
    </source>
</evidence>
<dbReference type="InterPro" id="IPR055170">
    <property type="entry name" value="GFO_IDH_MocA-like_dom"/>
</dbReference>
<feature type="domain" description="GFO/IDH/MocA-like oxidoreductase" evidence="2">
    <location>
        <begin position="125"/>
        <end position="245"/>
    </location>
</feature>
<dbReference type="Gene3D" id="3.30.360.10">
    <property type="entry name" value="Dihydrodipicolinate Reductase, domain 2"/>
    <property type="match status" value="1"/>
</dbReference>
<comment type="caution">
    <text evidence="3">The sequence shown here is derived from an EMBL/GenBank/DDBJ whole genome shotgun (WGS) entry which is preliminary data.</text>
</comment>
<organism evidence="3 4">
    <name type="scientific">Vagococcus allomyrinae</name>
    <dbReference type="NCBI Taxonomy" id="2794353"/>
    <lineage>
        <taxon>Bacteria</taxon>
        <taxon>Bacillati</taxon>
        <taxon>Bacillota</taxon>
        <taxon>Bacilli</taxon>
        <taxon>Lactobacillales</taxon>
        <taxon>Enterococcaceae</taxon>
        <taxon>Vagococcus</taxon>
    </lineage>
</organism>
<dbReference type="Pfam" id="PF22725">
    <property type="entry name" value="GFO_IDH_MocA_C3"/>
    <property type="match status" value="1"/>
</dbReference>
<dbReference type="PANTHER" id="PTHR43377">
    <property type="entry name" value="BILIVERDIN REDUCTASE A"/>
    <property type="match status" value="1"/>
</dbReference>
<dbReference type="Pfam" id="PF01408">
    <property type="entry name" value="GFO_IDH_MocA"/>
    <property type="match status" value="1"/>
</dbReference>
<protein>
    <submittedName>
        <fullName evidence="3">Gfo/Idh/MocA family oxidoreductase</fullName>
    </submittedName>
</protein>
<name>A0A940P1A0_9ENTE</name>
<gene>
    <name evidence="3" type="ORF">I6N95_01230</name>
</gene>
<dbReference type="InterPro" id="IPR036291">
    <property type="entry name" value="NAD(P)-bd_dom_sf"/>
</dbReference>
<feature type="domain" description="Gfo/Idh/MocA-like oxidoreductase N-terminal" evidence="1">
    <location>
        <begin position="21"/>
        <end position="114"/>
    </location>
</feature>
<dbReference type="SUPFAM" id="SSF51735">
    <property type="entry name" value="NAD(P)-binding Rossmann-fold domains"/>
    <property type="match status" value="1"/>
</dbReference>
<dbReference type="AlphaFoldDB" id="A0A940P1A0"/>
<evidence type="ECO:0000313" key="4">
    <source>
        <dbReference type="Proteomes" id="UP000674938"/>
    </source>
</evidence>
<dbReference type="PANTHER" id="PTHR43377:SF1">
    <property type="entry name" value="BILIVERDIN REDUCTASE A"/>
    <property type="match status" value="1"/>
</dbReference>
<dbReference type="Gene3D" id="3.40.50.720">
    <property type="entry name" value="NAD(P)-binding Rossmann-like Domain"/>
    <property type="match status" value="1"/>
</dbReference>
<evidence type="ECO:0000313" key="3">
    <source>
        <dbReference type="EMBL" id="MBP1039619.1"/>
    </source>
</evidence>
<dbReference type="Proteomes" id="UP000674938">
    <property type="component" value="Unassembled WGS sequence"/>
</dbReference>
<dbReference type="InterPro" id="IPR051450">
    <property type="entry name" value="Gfo/Idh/MocA_Oxidoreductases"/>
</dbReference>
<evidence type="ECO:0000259" key="1">
    <source>
        <dbReference type="Pfam" id="PF01408"/>
    </source>
</evidence>
<sequence length="327" mass="35627">MKYALLTDWHVHTAGFLSKIPDDQCLYVWDSNKERGLAASQKYGGTYESDLKKVLSDPEVDGVIIEAATTTHKELILQAISHGKHIFVDKPMSTTKQDALEIKAALDASNCRFILSLESLISGSYRFAKEEIAKGTIGDVVSVYFRRAHAGVLQNWLPDYWYDVNQTGGGVTLDLGCHGLALLPYLCGKPKTIKAIMTEIGGKGIDDNSTTIIEFENNAIGTAYTSFVTTTSDNYLEIIGQKGSIIVLGSPGSATGETIFIQSDIDSTYETKTTIDGTTLATYPYPIEVFSELITDPSLPDNKEYGIDVAVELSHIIEQAYLSGKAS</sequence>
<dbReference type="RefSeq" id="WP_209524515.1">
    <property type="nucleotide sequence ID" value="NZ_JAEEGA010000001.1"/>
</dbReference>
<proteinExistence type="predicted"/>
<accession>A0A940P1A0</accession>
<reference evidence="3" key="1">
    <citation type="submission" date="2020-12" db="EMBL/GenBank/DDBJ databases">
        <title>Vagococcus allomyrinae sp. nov. and Enterococcus lavae sp. nov., isolated from the larvae of Allomyrina dichotoma.</title>
        <authorList>
            <person name="Lee S.D."/>
        </authorList>
    </citation>
    <scope>NUCLEOTIDE SEQUENCE</scope>
    <source>
        <strain evidence="3">BWB3-3</strain>
    </source>
</reference>
<dbReference type="SUPFAM" id="SSF55347">
    <property type="entry name" value="Glyceraldehyde-3-phosphate dehydrogenase-like, C-terminal domain"/>
    <property type="match status" value="1"/>
</dbReference>
<dbReference type="EMBL" id="JAEEGA010000001">
    <property type="protein sequence ID" value="MBP1039619.1"/>
    <property type="molecule type" value="Genomic_DNA"/>
</dbReference>